<evidence type="ECO:0000256" key="3">
    <source>
        <dbReference type="ARBA" id="ARBA00022723"/>
    </source>
</evidence>
<evidence type="ECO:0000256" key="7">
    <source>
        <dbReference type="PIRSR" id="PIRSR000025-2"/>
    </source>
</evidence>
<dbReference type="AlphaFoldDB" id="A7GUW0"/>
<feature type="binding site" description="covalent" evidence="6">
    <location>
        <position position="55"/>
    </location>
    <ligand>
        <name>heme c</name>
        <dbReference type="ChEBI" id="CHEBI:61717"/>
    </ligand>
</feature>
<keyword evidence="3 7" id="KW-0479">Metal-binding</keyword>
<dbReference type="GO" id="GO:0005506">
    <property type="term" value="F:iron ion binding"/>
    <property type="evidence" value="ECO:0007669"/>
    <property type="project" value="InterPro"/>
</dbReference>
<dbReference type="eggNOG" id="COG2010">
    <property type="taxonomic scope" value="Bacteria"/>
</dbReference>
<keyword evidence="2 6" id="KW-0349">Heme</keyword>
<dbReference type="PROSITE" id="PS51257">
    <property type="entry name" value="PROKAR_LIPOPROTEIN"/>
    <property type="match status" value="1"/>
</dbReference>
<keyword evidence="10" id="KW-1185">Reference proteome</keyword>
<keyword evidence="5 7" id="KW-0408">Iron</keyword>
<comment type="PTM">
    <text evidence="6">Binds 1 heme c group covalently per subunit.</text>
</comment>
<feature type="binding site" description="axial binding residue" evidence="7">
    <location>
        <position position="91"/>
    </location>
    <ligand>
        <name>heme c</name>
        <dbReference type="ChEBI" id="CHEBI:61717"/>
    </ligand>
    <ligandPart>
        <name>Fe</name>
        <dbReference type="ChEBI" id="CHEBI:18248"/>
    </ligandPart>
</feature>
<dbReference type="InterPro" id="IPR012218">
    <property type="entry name" value="Cyt_c_BACSU-c550-type"/>
</dbReference>
<keyword evidence="4" id="KW-0249">Electron transport</keyword>
<dbReference type="NCBIfam" id="NF045774">
    <property type="entry name" value="cytochro_C551"/>
    <property type="match status" value="1"/>
</dbReference>
<dbReference type="STRING" id="315749.Bcer98_3724"/>
<proteinExistence type="predicted"/>
<dbReference type="GO" id="GO:0016020">
    <property type="term" value="C:membrane"/>
    <property type="evidence" value="ECO:0007669"/>
    <property type="project" value="InterPro"/>
</dbReference>
<dbReference type="PANTHER" id="PTHR37823">
    <property type="entry name" value="CYTOCHROME C-553-LIKE"/>
    <property type="match status" value="1"/>
</dbReference>
<name>A7GUW0_BACCN</name>
<dbReference type="PANTHER" id="PTHR37823:SF3">
    <property type="entry name" value="CYTOCHROME C-551"/>
    <property type="match status" value="1"/>
</dbReference>
<dbReference type="SUPFAM" id="SSF46626">
    <property type="entry name" value="Cytochrome c"/>
    <property type="match status" value="1"/>
</dbReference>
<dbReference type="InterPro" id="IPR036909">
    <property type="entry name" value="Cyt_c-like_dom_sf"/>
</dbReference>
<evidence type="ECO:0000256" key="2">
    <source>
        <dbReference type="ARBA" id="ARBA00022617"/>
    </source>
</evidence>
<evidence type="ECO:0000313" key="9">
    <source>
        <dbReference type="EMBL" id="ABS23918.1"/>
    </source>
</evidence>
<evidence type="ECO:0000313" key="10">
    <source>
        <dbReference type="Proteomes" id="UP000002300"/>
    </source>
</evidence>
<dbReference type="PROSITE" id="PS51007">
    <property type="entry name" value="CYTC"/>
    <property type="match status" value="1"/>
</dbReference>
<dbReference type="GO" id="GO:0020037">
    <property type="term" value="F:heme binding"/>
    <property type="evidence" value="ECO:0007669"/>
    <property type="project" value="InterPro"/>
</dbReference>
<dbReference type="Gene3D" id="1.10.760.10">
    <property type="entry name" value="Cytochrome c-like domain"/>
    <property type="match status" value="1"/>
</dbReference>
<evidence type="ECO:0000256" key="6">
    <source>
        <dbReference type="PIRSR" id="PIRSR000025-1"/>
    </source>
</evidence>
<dbReference type="KEGG" id="bcy:Bcer98_3724"/>
<evidence type="ECO:0000256" key="1">
    <source>
        <dbReference type="ARBA" id="ARBA00022448"/>
    </source>
</evidence>
<dbReference type="InterPro" id="IPR009056">
    <property type="entry name" value="Cyt_c-like_dom"/>
</dbReference>
<dbReference type="HOGENOM" id="CLU_134966_2_0_9"/>
<feature type="binding site" description="axial binding residue" evidence="7">
    <location>
        <position position="56"/>
    </location>
    <ligand>
        <name>heme c</name>
        <dbReference type="ChEBI" id="CHEBI:61717"/>
    </ligand>
    <ligandPart>
        <name>Fe</name>
        <dbReference type="ChEBI" id="CHEBI:18248"/>
    </ligandPart>
</feature>
<evidence type="ECO:0000259" key="8">
    <source>
        <dbReference type="PROSITE" id="PS51007"/>
    </source>
</evidence>
<dbReference type="InterPro" id="IPR054782">
    <property type="entry name" value="Cytochro_C551"/>
</dbReference>
<dbReference type="InterPro" id="IPR051811">
    <property type="entry name" value="Cytochrome_c550/c551-like"/>
</dbReference>
<sequence length="112" mass="11820">MGAIELKKKLLAVVLGTSLVFALGACGKKEEEKSSNQSASTDTAEQIFQKSCAGCHAKDLSGATGPDLRKVGDKYDAADIEDIIKKGRGSMSPGLIQGEDAKKVAEWLAEHK</sequence>
<feature type="binding site" description="covalent" evidence="6">
    <location>
        <position position="52"/>
    </location>
    <ligand>
        <name>heme c</name>
        <dbReference type="ChEBI" id="CHEBI:61717"/>
    </ligand>
</feature>
<keyword evidence="1" id="KW-0813">Transport</keyword>
<feature type="domain" description="Cytochrome c" evidence="8">
    <location>
        <begin position="39"/>
        <end position="112"/>
    </location>
</feature>
<dbReference type="EMBL" id="CP000764">
    <property type="protein sequence ID" value="ABS23918.1"/>
    <property type="molecule type" value="Genomic_DNA"/>
</dbReference>
<dbReference type="Pfam" id="PF13442">
    <property type="entry name" value="Cytochrome_CBB3"/>
    <property type="match status" value="1"/>
</dbReference>
<evidence type="ECO:0000256" key="5">
    <source>
        <dbReference type="ARBA" id="ARBA00023004"/>
    </source>
</evidence>
<dbReference type="PIRSF" id="PIRSF000025">
    <property type="entry name" value="Cytc_Bsub_c550"/>
    <property type="match status" value="1"/>
</dbReference>
<reference evidence="9 10" key="1">
    <citation type="journal article" date="2008" name="Chem. Biol. Interact.">
        <title>Extending the Bacillus cereus group genomics to putative food-borne pathogens of different toxicity.</title>
        <authorList>
            <person name="Lapidus A."/>
            <person name="Goltsman E."/>
            <person name="Auger S."/>
            <person name="Galleron N."/>
            <person name="Segurens B."/>
            <person name="Dossat C."/>
            <person name="Land M.L."/>
            <person name="Broussolle V."/>
            <person name="Brillard J."/>
            <person name="Guinebretiere M.H."/>
            <person name="Sanchis V."/>
            <person name="Nguen-The C."/>
            <person name="Lereclus D."/>
            <person name="Richardson P."/>
            <person name="Wincker P."/>
            <person name="Weissenbach J."/>
            <person name="Ehrlich S.D."/>
            <person name="Sorokin A."/>
        </authorList>
    </citation>
    <scope>NUCLEOTIDE SEQUENCE [LARGE SCALE GENOMIC DNA]</scope>
    <source>
        <strain evidence="10">DSM 22905 / CIP 110041 / 391-98 / NVH 391-98</strain>
    </source>
</reference>
<evidence type="ECO:0000256" key="4">
    <source>
        <dbReference type="ARBA" id="ARBA00022982"/>
    </source>
</evidence>
<gene>
    <name evidence="9" type="ordered locus">Bcer98_3724</name>
</gene>
<dbReference type="Proteomes" id="UP000002300">
    <property type="component" value="Chromosome"/>
</dbReference>
<dbReference type="GO" id="GO:0009055">
    <property type="term" value="F:electron transfer activity"/>
    <property type="evidence" value="ECO:0007669"/>
    <property type="project" value="InterPro"/>
</dbReference>
<accession>A7GUW0</accession>
<protein>
    <submittedName>
        <fullName evidence="9">Cytochrome c-551</fullName>
    </submittedName>
</protein>
<organism evidence="9 10">
    <name type="scientific">Bacillus cytotoxicus (strain DSM 22905 / CIP 110041 / 391-98 / NVH 391-98)</name>
    <dbReference type="NCBI Taxonomy" id="315749"/>
    <lineage>
        <taxon>Bacteria</taxon>
        <taxon>Bacillati</taxon>
        <taxon>Bacillota</taxon>
        <taxon>Bacilli</taxon>
        <taxon>Bacillales</taxon>
        <taxon>Bacillaceae</taxon>
        <taxon>Bacillus</taxon>
        <taxon>Bacillus cereus group</taxon>
    </lineage>
</organism>